<evidence type="ECO:0000256" key="1">
    <source>
        <dbReference type="ARBA" id="ARBA00004377"/>
    </source>
</evidence>
<evidence type="ECO:0000256" key="8">
    <source>
        <dbReference type="ARBA" id="ARBA00022989"/>
    </source>
</evidence>
<evidence type="ECO:0000256" key="5">
    <source>
        <dbReference type="ARBA" id="ARBA00022481"/>
    </source>
</evidence>
<dbReference type="InterPro" id="IPR000983">
    <property type="entry name" value="Bac_GSPG_pilin"/>
</dbReference>
<comment type="subcellular location">
    <subcellularLocation>
        <location evidence="1">Cell inner membrane</location>
        <topology evidence="1">Single-pass membrane protein</topology>
    </subcellularLocation>
</comment>
<dbReference type="PANTHER" id="PTHR30093">
    <property type="entry name" value="GENERAL SECRETION PATHWAY PROTEIN G"/>
    <property type="match status" value="1"/>
</dbReference>
<evidence type="ECO:0000256" key="9">
    <source>
        <dbReference type="ARBA" id="ARBA00023136"/>
    </source>
</evidence>
<dbReference type="Pfam" id="PF07963">
    <property type="entry name" value="N_methyl"/>
    <property type="match status" value="1"/>
</dbReference>
<keyword evidence="4" id="KW-1003">Cell membrane</keyword>
<sequence length="150" mass="16410">MTNFEQRLISKASSNRADDGFTLVELLVVLAIIGLIAALATPQVLRYLDSAKVDTTKAQIKNFESALELYYIDTGHYPTTEEGLAALANRPASGGTWNGPYIKNAGSFVDAWNTPYQYRSPAEDKPFQILSFGRDRKMGGTGQDSDLVSN</sequence>
<dbReference type="NCBIfam" id="TIGR01710">
    <property type="entry name" value="typeII_sec_gspG"/>
    <property type="match status" value="1"/>
</dbReference>
<evidence type="ECO:0000313" key="13">
    <source>
        <dbReference type="Proteomes" id="UP001496627"/>
    </source>
</evidence>
<evidence type="ECO:0000256" key="3">
    <source>
        <dbReference type="ARBA" id="ARBA00020042"/>
    </source>
</evidence>
<dbReference type="Pfam" id="PF08334">
    <property type="entry name" value="T2SSG"/>
    <property type="match status" value="1"/>
</dbReference>
<keyword evidence="13" id="KW-1185">Reference proteome</keyword>
<dbReference type="PRINTS" id="PR00813">
    <property type="entry name" value="BCTERIALGSPG"/>
</dbReference>
<dbReference type="EMBL" id="JBEAAL010000058">
    <property type="protein sequence ID" value="MEQ1409777.1"/>
    <property type="molecule type" value="Genomic_DNA"/>
</dbReference>
<evidence type="ECO:0000256" key="2">
    <source>
        <dbReference type="ARBA" id="ARBA00009984"/>
    </source>
</evidence>
<keyword evidence="6" id="KW-0997">Cell inner membrane</keyword>
<dbReference type="InterPro" id="IPR012902">
    <property type="entry name" value="N_methyl_site"/>
</dbReference>
<dbReference type="InterPro" id="IPR010054">
    <property type="entry name" value="Type2_sec_GspG"/>
</dbReference>
<dbReference type="Proteomes" id="UP001496627">
    <property type="component" value="Unassembled WGS sequence"/>
</dbReference>
<proteinExistence type="inferred from homology"/>
<reference evidence="12 13" key="1">
    <citation type="submission" date="2024-05" db="EMBL/GenBank/DDBJ databases">
        <title>Neorhizobium sp. Rsf11, a plant growth promoting and heavy metal resistant PAH-degrader.</title>
        <authorList>
            <person name="Golubev S.N."/>
            <person name="Muratova A.Y."/>
            <person name="Markelova M.I."/>
        </authorList>
    </citation>
    <scope>NUCLEOTIDE SEQUENCE [LARGE SCALE GENOMIC DNA]</scope>
    <source>
        <strain evidence="12 13">Rsf11</strain>
    </source>
</reference>
<keyword evidence="9 10" id="KW-0472">Membrane</keyword>
<feature type="domain" description="Type II secretion system protein GspG C-terminal" evidence="11">
    <location>
        <begin position="43"/>
        <end position="149"/>
    </location>
</feature>
<keyword evidence="5" id="KW-0488">Methylation</keyword>
<keyword evidence="7 10" id="KW-0812">Transmembrane</keyword>
<name>A0ABV0MD01_9HYPH</name>
<keyword evidence="8 10" id="KW-1133">Transmembrane helix</keyword>
<evidence type="ECO:0000256" key="10">
    <source>
        <dbReference type="SAM" id="Phobius"/>
    </source>
</evidence>
<dbReference type="RefSeq" id="WP_348864890.1">
    <property type="nucleotide sequence ID" value="NZ_JBEAAL010000058.1"/>
</dbReference>
<gene>
    <name evidence="12" type="primary">gspG</name>
    <name evidence="12" type="ORF">ABK249_33280</name>
</gene>
<comment type="caution">
    <text evidence="12">The sequence shown here is derived from an EMBL/GenBank/DDBJ whole genome shotgun (WGS) entry which is preliminary data.</text>
</comment>
<evidence type="ECO:0000259" key="11">
    <source>
        <dbReference type="Pfam" id="PF08334"/>
    </source>
</evidence>
<dbReference type="SUPFAM" id="SSF54523">
    <property type="entry name" value="Pili subunits"/>
    <property type="match status" value="1"/>
</dbReference>
<comment type="similarity">
    <text evidence="2">Belongs to the GSP G family.</text>
</comment>
<evidence type="ECO:0000256" key="4">
    <source>
        <dbReference type="ARBA" id="ARBA00022475"/>
    </source>
</evidence>
<evidence type="ECO:0000256" key="7">
    <source>
        <dbReference type="ARBA" id="ARBA00022692"/>
    </source>
</evidence>
<dbReference type="PANTHER" id="PTHR30093:SF45">
    <property type="entry name" value="TYPE II SECRETION SYSTEM CORE PROTEIN G"/>
    <property type="match status" value="1"/>
</dbReference>
<dbReference type="NCBIfam" id="TIGR02532">
    <property type="entry name" value="IV_pilin_GFxxxE"/>
    <property type="match status" value="1"/>
</dbReference>
<feature type="transmembrane region" description="Helical" evidence="10">
    <location>
        <begin position="20"/>
        <end position="40"/>
    </location>
</feature>
<evidence type="ECO:0000313" key="12">
    <source>
        <dbReference type="EMBL" id="MEQ1409777.1"/>
    </source>
</evidence>
<dbReference type="InterPro" id="IPR045584">
    <property type="entry name" value="Pilin-like"/>
</dbReference>
<protein>
    <recommendedName>
        <fullName evidence="3">Type II secretion system core protein G</fullName>
    </recommendedName>
</protein>
<dbReference type="InterPro" id="IPR013545">
    <property type="entry name" value="T2SS_protein-GspG_C"/>
</dbReference>
<evidence type="ECO:0000256" key="6">
    <source>
        <dbReference type="ARBA" id="ARBA00022519"/>
    </source>
</evidence>
<dbReference type="Gene3D" id="3.30.700.10">
    <property type="entry name" value="Glycoprotein, Type 4 Pilin"/>
    <property type="match status" value="1"/>
</dbReference>
<organism evidence="12 13">
    <name type="scientific">Neorhizobium phenanthreniclasticum</name>
    <dbReference type="NCBI Taxonomy" id="3157917"/>
    <lineage>
        <taxon>Bacteria</taxon>
        <taxon>Pseudomonadati</taxon>
        <taxon>Pseudomonadota</taxon>
        <taxon>Alphaproteobacteria</taxon>
        <taxon>Hyphomicrobiales</taxon>
        <taxon>Rhizobiaceae</taxon>
        <taxon>Rhizobium/Agrobacterium group</taxon>
        <taxon>Neorhizobium</taxon>
    </lineage>
</organism>
<accession>A0ABV0MD01</accession>